<organism evidence="4 5">
    <name type="scientific">Trichoglossum hirsutum</name>
    <dbReference type="NCBI Taxonomy" id="265104"/>
    <lineage>
        <taxon>Eukaryota</taxon>
        <taxon>Fungi</taxon>
        <taxon>Dikarya</taxon>
        <taxon>Ascomycota</taxon>
        <taxon>Pezizomycotina</taxon>
        <taxon>Geoglossomycetes</taxon>
        <taxon>Geoglossales</taxon>
        <taxon>Geoglossaceae</taxon>
        <taxon>Trichoglossum</taxon>
    </lineage>
</organism>
<accession>A0A9P8HYV6</accession>
<dbReference type="GO" id="GO:0051879">
    <property type="term" value="F:Hsp90 protein binding"/>
    <property type="evidence" value="ECO:0007669"/>
    <property type="project" value="InterPro"/>
</dbReference>
<dbReference type="PANTHER" id="PTHR46035">
    <property type="entry name" value="TETRATRICOPEPTIDE REPEAT PROTEIN 4"/>
    <property type="match status" value="1"/>
</dbReference>
<dbReference type="InterPro" id="IPR044059">
    <property type="entry name" value="Csn1/TTC4_wheel"/>
</dbReference>
<keyword evidence="5" id="KW-1185">Reference proteome</keyword>
<feature type="domain" description="Cns1/TTC4 wheel" evidence="3">
    <location>
        <begin position="34"/>
        <end position="141"/>
    </location>
</feature>
<evidence type="ECO:0000256" key="1">
    <source>
        <dbReference type="ARBA" id="ARBA00022737"/>
    </source>
</evidence>
<reference evidence="4" key="1">
    <citation type="submission" date="2021-03" db="EMBL/GenBank/DDBJ databases">
        <title>Comparative genomics and phylogenomic investigation of the class Geoglossomycetes provide insights into ecological specialization and systematics.</title>
        <authorList>
            <person name="Melie T."/>
            <person name="Pirro S."/>
            <person name="Miller A.N."/>
            <person name="Quandt A."/>
        </authorList>
    </citation>
    <scope>NUCLEOTIDE SEQUENCE</scope>
    <source>
        <strain evidence="4">CAQ_001_2017</strain>
    </source>
</reference>
<dbReference type="GO" id="GO:0005634">
    <property type="term" value="C:nucleus"/>
    <property type="evidence" value="ECO:0007669"/>
    <property type="project" value="TreeGrafter"/>
</dbReference>
<keyword evidence="2" id="KW-0802">TPR repeat</keyword>
<proteinExistence type="predicted"/>
<evidence type="ECO:0000313" key="5">
    <source>
        <dbReference type="Proteomes" id="UP000750711"/>
    </source>
</evidence>
<protein>
    <recommendedName>
        <fullName evidence="3">Cns1/TTC4 wheel domain-containing protein</fullName>
    </recommendedName>
</protein>
<evidence type="ECO:0000259" key="3">
    <source>
        <dbReference type="Pfam" id="PF18972"/>
    </source>
</evidence>
<keyword evidence="1" id="KW-0677">Repeat</keyword>
<sequence>LQEALKSRNITTRSTATQPLLPDPSARILLGDDDNMLYFPTLVLYPLTLQSDFISKLREDELLAQRLLDMLPPPWDGPREYEYTPAAVECYMETAAGGLVKVGKKVPVGKVLGSGKVDVVDGVVRVLVVPREKSAKWIEEFKAAKR</sequence>
<name>A0A9P8HYV6_9PEZI</name>
<dbReference type="Pfam" id="PF18972">
    <property type="entry name" value="Wheel"/>
    <property type="match status" value="1"/>
</dbReference>
<dbReference type="GO" id="GO:0006457">
    <property type="term" value="P:protein folding"/>
    <property type="evidence" value="ECO:0007669"/>
    <property type="project" value="TreeGrafter"/>
</dbReference>
<comment type="caution">
    <text evidence="4">The sequence shown here is derived from an EMBL/GenBank/DDBJ whole genome shotgun (WGS) entry which is preliminary data.</text>
</comment>
<dbReference type="AlphaFoldDB" id="A0A9P8HYV6"/>
<dbReference type="Proteomes" id="UP000750711">
    <property type="component" value="Unassembled WGS sequence"/>
</dbReference>
<evidence type="ECO:0000313" key="4">
    <source>
        <dbReference type="EMBL" id="KAH0533498.1"/>
    </source>
</evidence>
<dbReference type="EMBL" id="JAGHQM010004900">
    <property type="protein sequence ID" value="KAH0533498.1"/>
    <property type="molecule type" value="Genomic_DNA"/>
</dbReference>
<dbReference type="GO" id="GO:0030544">
    <property type="term" value="F:Hsp70 protein binding"/>
    <property type="evidence" value="ECO:0007669"/>
    <property type="project" value="TreeGrafter"/>
</dbReference>
<dbReference type="GO" id="GO:0005829">
    <property type="term" value="C:cytosol"/>
    <property type="evidence" value="ECO:0007669"/>
    <property type="project" value="TreeGrafter"/>
</dbReference>
<gene>
    <name evidence="4" type="ORF">GP486_009002</name>
</gene>
<feature type="non-terminal residue" evidence="4">
    <location>
        <position position="1"/>
    </location>
</feature>
<evidence type="ECO:0000256" key="2">
    <source>
        <dbReference type="ARBA" id="ARBA00022803"/>
    </source>
</evidence>
<dbReference type="PANTHER" id="PTHR46035:SF1">
    <property type="entry name" value="TETRATRICOPEPTIDE REPEAT PROTEIN 4"/>
    <property type="match status" value="1"/>
</dbReference>